<dbReference type="EMBL" id="NKUJ01000014">
    <property type="protein sequence ID" value="RMJ18861.1"/>
    <property type="molecule type" value="Genomic_DNA"/>
</dbReference>
<comment type="similarity">
    <text evidence="5">Belongs to the SAT4 family.</text>
</comment>
<keyword evidence="2 7" id="KW-0812">Transmembrane</keyword>
<comment type="subcellular location">
    <subcellularLocation>
        <location evidence="1">Membrane</location>
        <topology evidence="1">Multi-pass membrane protein</topology>
    </subcellularLocation>
</comment>
<feature type="domain" description="Rhodopsin" evidence="8">
    <location>
        <begin position="25"/>
        <end position="272"/>
    </location>
</feature>
<feature type="transmembrane region" description="Helical" evidence="7">
    <location>
        <begin position="173"/>
        <end position="194"/>
    </location>
</feature>
<evidence type="ECO:0000256" key="6">
    <source>
        <dbReference type="SAM" id="MobiDB-lite"/>
    </source>
</evidence>
<dbReference type="PANTHER" id="PTHR33048">
    <property type="entry name" value="PTH11-LIKE INTEGRAL MEMBRANE PROTEIN (AFU_ORTHOLOGUE AFUA_5G11245)"/>
    <property type="match status" value="1"/>
</dbReference>
<dbReference type="STRING" id="2010991.A0A3M2SMR8"/>
<evidence type="ECO:0000256" key="7">
    <source>
        <dbReference type="SAM" id="Phobius"/>
    </source>
</evidence>
<feature type="transmembrane region" description="Helical" evidence="7">
    <location>
        <begin position="128"/>
        <end position="153"/>
    </location>
</feature>
<organism evidence="9 10">
    <name type="scientific">Fusarium kuroshium</name>
    <dbReference type="NCBI Taxonomy" id="2010991"/>
    <lineage>
        <taxon>Eukaryota</taxon>
        <taxon>Fungi</taxon>
        <taxon>Dikarya</taxon>
        <taxon>Ascomycota</taxon>
        <taxon>Pezizomycotina</taxon>
        <taxon>Sordariomycetes</taxon>
        <taxon>Hypocreomycetidae</taxon>
        <taxon>Hypocreales</taxon>
        <taxon>Nectriaceae</taxon>
        <taxon>Fusarium</taxon>
        <taxon>Fusarium solani species complex</taxon>
    </lineage>
</organism>
<evidence type="ECO:0000256" key="1">
    <source>
        <dbReference type="ARBA" id="ARBA00004141"/>
    </source>
</evidence>
<keyword evidence="10" id="KW-1185">Reference proteome</keyword>
<evidence type="ECO:0000256" key="2">
    <source>
        <dbReference type="ARBA" id="ARBA00022692"/>
    </source>
</evidence>
<proteinExistence type="inferred from homology"/>
<dbReference type="InterPro" id="IPR052337">
    <property type="entry name" value="SAT4-like"/>
</dbReference>
<evidence type="ECO:0000313" key="9">
    <source>
        <dbReference type="EMBL" id="RMJ18861.1"/>
    </source>
</evidence>
<keyword evidence="3 7" id="KW-1133">Transmembrane helix</keyword>
<dbReference type="OrthoDB" id="5417844at2759"/>
<feature type="region of interest" description="Disordered" evidence="6">
    <location>
        <begin position="307"/>
        <end position="340"/>
    </location>
</feature>
<feature type="transmembrane region" description="Helical" evidence="7">
    <location>
        <begin position="98"/>
        <end position="116"/>
    </location>
</feature>
<protein>
    <recommendedName>
        <fullName evidence="8">Rhodopsin domain-containing protein</fullName>
    </recommendedName>
</protein>
<evidence type="ECO:0000256" key="3">
    <source>
        <dbReference type="ARBA" id="ARBA00022989"/>
    </source>
</evidence>
<dbReference type="Pfam" id="PF20684">
    <property type="entry name" value="Fung_rhodopsin"/>
    <property type="match status" value="1"/>
</dbReference>
<dbReference type="AlphaFoldDB" id="A0A3M2SMR8"/>
<evidence type="ECO:0000313" key="10">
    <source>
        <dbReference type="Proteomes" id="UP000277212"/>
    </source>
</evidence>
<comment type="caution">
    <text evidence="9">The sequence shown here is derived from an EMBL/GenBank/DDBJ whole genome shotgun (WGS) entry which is preliminary data.</text>
</comment>
<evidence type="ECO:0000256" key="4">
    <source>
        <dbReference type="ARBA" id="ARBA00023136"/>
    </source>
</evidence>
<evidence type="ECO:0000259" key="8">
    <source>
        <dbReference type="Pfam" id="PF20684"/>
    </source>
</evidence>
<feature type="transmembrane region" description="Helical" evidence="7">
    <location>
        <begin position="6"/>
        <end position="29"/>
    </location>
</feature>
<dbReference type="GO" id="GO:0016020">
    <property type="term" value="C:membrane"/>
    <property type="evidence" value="ECO:0007669"/>
    <property type="project" value="UniProtKB-SubCell"/>
</dbReference>
<feature type="transmembrane region" description="Helical" evidence="7">
    <location>
        <begin position="41"/>
        <end position="62"/>
    </location>
</feature>
<dbReference type="InterPro" id="IPR049326">
    <property type="entry name" value="Rhodopsin_dom_fungi"/>
</dbReference>
<reference evidence="9 10" key="1">
    <citation type="submission" date="2017-06" db="EMBL/GenBank/DDBJ databases">
        <title>Comparative genomic analysis of Ambrosia Fusariam Clade fungi.</title>
        <authorList>
            <person name="Stajich J.E."/>
            <person name="Carrillo J."/>
            <person name="Kijimoto T."/>
            <person name="Eskalen A."/>
            <person name="O'Donnell K."/>
            <person name="Kasson M."/>
        </authorList>
    </citation>
    <scope>NUCLEOTIDE SEQUENCE [LARGE SCALE GENOMIC DNA]</scope>
    <source>
        <strain evidence="9">UCR3666</strain>
    </source>
</reference>
<evidence type="ECO:0000256" key="5">
    <source>
        <dbReference type="ARBA" id="ARBA00038359"/>
    </source>
</evidence>
<accession>A0A3M2SMR8</accession>
<name>A0A3M2SMR8_9HYPO</name>
<sequence length="386" mass="42547">MRDDTPNIIAAAAVTLPLATAALLLRLLSRRITKTGYGWDDVFAIVGWIGSLALLINGMIWIRNGLGRPMDYNLSKDYTYADKQRTAWLQIWCTSMTYTFAIAFSKFAIVTFYWRLFQYSDIRVPIQVLSAVTVSWFFLRLFMVTLQCIPTSAFWEEPLETKTQKCHVRESAFFFSTVLTHVLIDCAILALPAIEVGRLHLPKGQKVAVIALFAFGAVTCLASIFVLIESFRYKSDSPEPTLQFGPHYAWSIAECNLAVIAASLPMLRPIARKILPGSFLSSNSGGGQSTKVSAPFSNGIKLTGITKTKERDGDGSSSTHELTPGIEPGPSDFEAPDWPHSAQTVISSPWRKYTSSRDFQDLEQGGGGGGGGIHVYNETAVNVERI</sequence>
<dbReference type="PANTHER" id="PTHR33048:SF47">
    <property type="entry name" value="INTEGRAL MEMBRANE PROTEIN-RELATED"/>
    <property type="match status" value="1"/>
</dbReference>
<feature type="transmembrane region" description="Helical" evidence="7">
    <location>
        <begin position="206"/>
        <end position="228"/>
    </location>
</feature>
<keyword evidence="4 7" id="KW-0472">Membrane</keyword>
<dbReference type="Proteomes" id="UP000277212">
    <property type="component" value="Unassembled WGS sequence"/>
</dbReference>
<gene>
    <name evidence="9" type="ORF">CDV36_001464</name>
</gene>